<dbReference type="InterPro" id="IPR020845">
    <property type="entry name" value="AMP-binding_CS"/>
</dbReference>
<dbReference type="OrthoDB" id="288590at2759"/>
<evidence type="ECO:0000256" key="3">
    <source>
        <dbReference type="ARBA" id="ARBA00022741"/>
    </source>
</evidence>
<dbReference type="GO" id="GO:0005524">
    <property type="term" value="F:ATP binding"/>
    <property type="evidence" value="ECO:0007669"/>
    <property type="project" value="UniProtKB-KW"/>
</dbReference>
<proteinExistence type="inferred from homology"/>
<dbReference type="Proteomes" id="UP001165122">
    <property type="component" value="Unassembled WGS sequence"/>
</dbReference>
<keyword evidence="4" id="KW-0067">ATP-binding</keyword>
<evidence type="ECO:0000256" key="2">
    <source>
        <dbReference type="ARBA" id="ARBA00022598"/>
    </source>
</evidence>
<dbReference type="Gene3D" id="3.40.50.12780">
    <property type="entry name" value="N-terminal domain of ligase-like"/>
    <property type="match status" value="1"/>
</dbReference>
<organism evidence="6 7">
    <name type="scientific">Triparma laevis f. longispina</name>
    <dbReference type="NCBI Taxonomy" id="1714387"/>
    <lineage>
        <taxon>Eukaryota</taxon>
        <taxon>Sar</taxon>
        <taxon>Stramenopiles</taxon>
        <taxon>Ochrophyta</taxon>
        <taxon>Bolidophyceae</taxon>
        <taxon>Parmales</taxon>
        <taxon>Triparmaceae</taxon>
        <taxon>Triparma</taxon>
    </lineage>
</organism>
<dbReference type="EMBL" id="BRXW01000181">
    <property type="protein sequence ID" value="GMI12789.1"/>
    <property type="molecule type" value="Genomic_DNA"/>
</dbReference>
<dbReference type="PANTHER" id="PTHR43107">
    <property type="entry name" value="LONG-CHAIN FATTY ACID TRANSPORT PROTEIN"/>
    <property type="match status" value="1"/>
</dbReference>
<keyword evidence="7" id="KW-1185">Reference proteome</keyword>
<evidence type="ECO:0000313" key="6">
    <source>
        <dbReference type="EMBL" id="GMI12789.1"/>
    </source>
</evidence>
<dbReference type="Pfam" id="PF00501">
    <property type="entry name" value="AMP-binding"/>
    <property type="match status" value="1"/>
</dbReference>
<dbReference type="PANTHER" id="PTHR43107:SF15">
    <property type="entry name" value="FATTY ACID TRANSPORT PROTEIN 3, ISOFORM A"/>
    <property type="match status" value="1"/>
</dbReference>
<dbReference type="GO" id="GO:0004467">
    <property type="term" value="F:long-chain fatty acid-CoA ligase activity"/>
    <property type="evidence" value="ECO:0007669"/>
    <property type="project" value="TreeGrafter"/>
</dbReference>
<dbReference type="InterPro" id="IPR000873">
    <property type="entry name" value="AMP-dep_synth/lig_dom"/>
</dbReference>
<comment type="similarity">
    <text evidence="1">Belongs to the ATP-dependent AMP-binding enzyme family.</text>
</comment>
<keyword evidence="3" id="KW-0547">Nucleotide-binding</keyword>
<name>A0A9W7FI03_9STRA</name>
<accession>A0A9W7FI03</accession>
<gene>
    <name evidence="6" type="ORF">TrLO_g518</name>
</gene>
<dbReference type="GO" id="GO:0005789">
    <property type="term" value="C:endoplasmic reticulum membrane"/>
    <property type="evidence" value="ECO:0007669"/>
    <property type="project" value="TreeGrafter"/>
</dbReference>
<reference evidence="7" key="1">
    <citation type="journal article" date="2023" name="Commun. Biol.">
        <title>Genome analysis of Parmales, the sister group of diatoms, reveals the evolutionary specialization of diatoms from phago-mixotrophs to photoautotrophs.</title>
        <authorList>
            <person name="Ban H."/>
            <person name="Sato S."/>
            <person name="Yoshikawa S."/>
            <person name="Yamada K."/>
            <person name="Nakamura Y."/>
            <person name="Ichinomiya M."/>
            <person name="Sato N."/>
            <person name="Blanc-Mathieu R."/>
            <person name="Endo H."/>
            <person name="Kuwata A."/>
            <person name="Ogata H."/>
        </authorList>
    </citation>
    <scope>NUCLEOTIDE SEQUENCE [LARGE SCALE GENOMIC DNA]</scope>
    <source>
        <strain evidence="7">NIES 3700</strain>
    </source>
</reference>
<dbReference type="PROSITE" id="PS00455">
    <property type="entry name" value="AMP_BINDING"/>
    <property type="match status" value="1"/>
</dbReference>
<evidence type="ECO:0000256" key="4">
    <source>
        <dbReference type="ARBA" id="ARBA00022840"/>
    </source>
</evidence>
<dbReference type="SUPFAM" id="SSF56801">
    <property type="entry name" value="Acetyl-CoA synthetase-like"/>
    <property type="match status" value="1"/>
</dbReference>
<dbReference type="AlphaFoldDB" id="A0A9W7FI03"/>
<keyword evidence="2" id="KW-0436">Ligase</keyword>
<evidence type="ECO:0000259" key="5">
    <source>
        <dbReference type="Pfam" id="PF00501"/>
    </source>
</evidence>
<feature type="domain" description="AMP-dependent synthetase/ligase" evidence="5">
    <location>
        <begin position="64"/>
        <end position="382"/>
    </location>
</feature>
<evidence type="ECO:0000256" key="1">
    <source>
        <dbReference type="ARBA" id="ARBA00006432"/>
    </source>
</evidence>
<comment type="caution">
    <text evidence="6">The sequence shown here is derived from an EMBL/GenBank/DDBJ whole genome shotgun (WGS) entry which is preliminary data.</text>
</comment>
<dbReference type="GO" id="GO:0005886">
    <property type="term" value="C:plasma membrane"/>
    <property type="evidence" value="ECO:0007669"/>
    <property type="project" value="TreeGrafter"/>
</dbReference>
<evidence type="ECO:0000313" key="7">
    <source>
        <dbReference type="Proteomes" id="UP001165122"/>
    </source>
</evidence>
<dbReference type="GO" id="GO:0044539">
    <property type="term" value="P:long-chain fatty acid import into cell"/>
    <property type="evidence" value="ECO:0007669"/>
    <property type="project" value="TreeGrafter"/>
</dbReference>
<sequence length="647" mass="70511">MTPLLALTFGALLFLAYIVVWLIMSPYPLSLPFSLLTLLRFLFSLKSTTRMVQRVPWNTITVWEARVKSTPGNNFMVNLSNNTTFTYKSANDLSLNISAAIQSLPGCKCAALLMPSCAEYVCLWLGLSRVGCTAALINTNLMGAALVHAVKTAVGESESKRVVVSEELVGNVEAVKGQLGELGIEVLVYYHVSGKVSGFNKLLAQTSGISIDQEMVPVRAWKSDLFYIYTSGTTGLPKASKINHLRFYIAGLMFSKLCRAGTSDRIYCALPLYHSAGGMLGVSGAICAGATIVLRSKFSVSKLSSDIVTNKCTIMQYIGEFARFAVNGSKTPELDALAGKTCRVAFGNGMRPEVWSVFQKRFNIPNVIEFYGSTEGNATLVNNTNVVGAIGVIPWFAKFLYPVRLVKCDNSDGVLMRGEDGLAVISEPDEPGHLLGLIKDNDPTRRFDGYTDKAATEKKIVKDVLTKGDKWFASGDLLRSDGFGFLFWVDRIGDTFRWKGENVSTAEVAAAFISEGGEREKIDDVNVYGVEIEGKDGRAGMGRVALKAGVKPGSLDFGELYKELAGELPGYAMPVFLRIPLKVAVAEEGEAMTGTFKHKKGPLRDQGFSLEAVGGEEALYFRDDGLKVFVKMDLEMERGIREGKIRV</sequence>
<protein>
    <recommendedName>
        <fullName evidence="5">AMP-dependent synthetase/ligase domain-containing protein</fullName>
    </recommendedName>
</protein>
<dbReference type="GO" id="GO:0005324">
    <property type="term" value="F:long-chain fatty acid transmembrane transporter activity"/>
    <property type="evidence" value="ECO:0007669"/>
    <property type="project" value="TreeGrafter"/>
</dbReference>
<dbReference type="InterPro" id="IPR042099">
    <property type="entry name" value="ANL_N_sf"/>
</dbReference>